<evidence type="ECO:0000256" key="3">
    <source>
        <dbReference type="ARBA" id="ARBA00022692"/>
    </source>
</evidence>
<feature type="transmembrane region" description="Helical" evidence="6">
    <location>
        <begin position="389"/>
        <end position="409"/>
    </location>
</feature>
<keyword evidence="5 6" id="KW-0472">Membrane</keyword>
<feature type="transmembrane region" description="Helical" evidence="6">
    <location>
        <begin position="325"/>
        <end position="350"/>
    </location>
</feature>
<evidence type="ECO:0000256" key="4">
    <source>
        <dbReference type="ARBA" id="ARBA00022989"/>
    </source>
</evidence>
<feature type="transmembrane region" description="Helical" evidence="6">
    <location>
        <begin position="20"/>
        <end position="42"/>
    </location>
</feature>
<evidence type="ECO:0000256" key="6">
    <source>
        <dbReference type="SAM" id="Phobius"/>
    </source>
</evidence>
<keyword evidence="4 6" id="KW-1133">Transmembrane helix</keyword>
<gene>
    <name evidence="7" type="primary">bacE</name>
    <name evidence="7" type="ORF">CPLFYP93_00626</name>
</gene>
<feature type="transmembrane region" description="Helical" evidence="6">
    <location>
        <begin position="93"/>
        <end position="116"/>
    </location>
</feature>
<dbReference type="AlphaFoldDB" id="A0A6N2ZKE4"/>
<dbReference type="Pfam" id="PF07690">
    <property type="entry name" value="MFS_1"/>
    <property type="match status" value="1"/>
</dbReference>
<dbReference type="PANTHER" id="PTHR23513">
    <property type="entry name" value="INTEGRAL MEMBRANE EFFLUX PROTEIN-RELATED"/>
    <property type="match status" value="1"/>
</dbReference>
<comment type="subcellular location">
    <subcellularLocation>
        <location evidence="1">Cell membrane</location>
        <topology evidence="1">Multi-pass membrane protein</topology>
    </subcellularLocation>
</comment>
<dbReference type="PANTHER" id="PTHR23513:SF6">
    <property type="entry name" value="MAJOR FACILITATOR SUPERFAMILY ASSOCIATED DOMAIN-CONTAINING PROTEIN"/>
    <property type="match status" value="1"/>
</dbReference>
<dbReference type="Gene3D" id="1.20.1250.20">
    <property type="entry name" value="MFS general substrate transporter like domains"/>
    <property type="match status" value="1"/>
</dbReference>
<evidence type="ECO:0000256" key="2">
    <source>
        <dbReference type="ARBA" id="ARBA00022475"/>
    </source>
</evidence>
<dbReference type="SUPFAM" id="SSF103473">
    <property type="entry name" value="MFS general substrate transporter"/>
    <property type="match status" value="1"/>
</dbReference>
<feature type="transmembrane region" description="Helical" evidence="6">
    <location>
        <begin position="228"/>
        <end position="246"/>
    </location>
</feature>
<evidence type="ECO:0000256" key="5">
    <source>
        <dbReference type="ARBA" id="ARBA00023136"/>
    </source>
</evidence>
<dbReference type="CDD" id="cd06173">
    <property type="entry name" value="MFS_MefA_like"/>
    <property type="match status" value="1"/>
</dbReference>
<feature type="transmembrane region" description="Helical" evidence="6">
    <location>
        <begin position="362"/>
        <end position="383"/>
    </location>
</feature>
<dbReference type="InterPro" id="IPR022324">
    <property type="entry name" value="Bacilysin_exporter_BacE_put"/>
</dbReference>
<dbReference type="InterPro" id="IPR011701">
    <property type="entry name" value="MFS"/>
</dbReference>
<proteinExistence type="predicted"/>
<organism evidence="7">
    <name type="scientific">Clostridium paraputrificum</name>
    <dbReference type="NCBI Taxonomy" id="29363"/>
    <lineage>
        <taxon>Bacteria</taxon>
        <taxon>Bacillati</taxon>
        <taxon>Bacillota</taxon>
        <taxon>Clostridia</taxon>
        <taxon>Eubacteriales</taxon>
        <taxon>Clostridiaceae</taxon>
        <taxon>Clostridium</taxon>
    </lineage>
</organism>
<keyword evidence="3 6" id="KW-0812">Transmembrane</keyword>
<accession>A0A6N2ZKE4</accession>
<feature type="transmembrane region" description="Helical" evidence="6">
    <location>
        <begin position="166"/>
        <end position="193"/>
    </location>
</feature>
<feature type="transmembrane region" description="Helical" evidence="6">
    <location>
        <begin position="48"/>
        <end position="73"/>
    </location>
</feature>
<dbReference type="InterPro" id="IPR036259">
    <property type="entry name" value="MFS_trans_sf"/>
</dbReference>
<dbReference type="GO" id="GO:0005886">
    <property type="term" value="C:plasma membrane"/>
    <property type="evidence" value="ECO:0007669"/>
    <property type="project" value="UniProtKB-SubCell"/>
</dbReference>
<dbReference type="EMBL" id="CACRTV010000021">
    <property type="protein sequence ID" value="VYT79964.1"/>
    <property type="molecule type" value="Genomic_DNA"/>
</dbReference>
<dbReference type="RefSeq" id="WP_156559161.1">
    <property type="nucleotide sequence ID" value="NZ_CACRTV010000021.1"/>
</dbReference>
<feature type="transmembrane region" description="Helical" evidence="6">
    <location>
        <begin position="294"/>
        <end position="313"/>
    </location>
</feature>
<keyword evidence="2" id="KW-1003">Cell membrane</keyword>
<evidence type="ECO:0000256" key="1">
    <source>
        <dbReference type="ARBA" id="ARBA00004651"/>
    </source>
</evidence>
<protein>
    <submittedName>
        <fullName evidence="7">Bacilysin exporter BacE</fullName>
    </submittedName>
</protein>
<sequence>MNNSITYKDIFKQKEAFKLFIANIVSRFGDSIDSIAFTWLVYEITNNPSWSAIIFGVNMLPSIIFQPFAGVWVERMDKKKIMIITDVIRGVCVSLISLLFILGILNPFILLFITFINSSVEAFRLPASSSILPKLLPEDYYEYAISFSNTACKISELVGLAVAGGIITAFGIQIAILLDAITFIMSAIIISFIKLNTHVSKSFSSFSNKNTYFTDLKDGFKYIKTKKIILTLCIICALLNTGLVPLNSLQAPLVKTVFNGNVGLLTVLSITLSLGMIIGSLIYPTINKLIKNTILMSISGLFLGIYYILVIFISTLNLSYFTANILLGIISAILGLFVSLLSASLQVLFIKSVEENYLSRCSAIFNASSCSTVPVMSFIISIASSSMSVNSIFTINGFLLSCIFSLYLFKFINKRDV</sequence>
<dbReference type="PRINTS" id="PR01988">
    <property type="entry name" value="EXPORTERBACE"/>
</dbReference>
<evidence type="ECO:0000313" key="7">
    <source>
        <dbReference type="EMBL" id="VYT79964.1"/>
    </source>
</evidence>
<reference evidence="7" key="1">
    <citation type="submission" date="2019-11" db="EMBL/GenBank/DDBJ databases">
        <authorList>
            <person name="Feng L."/>
        </authorList>
    </citation>
    <scope>NUCLEOTIDE SEQUENCE</scope>
    <source>
        <strain evidence="7">CParaputrificumLFYP93</strain>
    </source>
</reference>
<name>A0A6N2ZKE4_9CLOT</name>
<dbReference type="GO" id="GO:0022857">
    <property type="term" value="F:transmembrane transporter activity"/>
    <property type="evidence" value="ECO:0007669"/>
    <property type="project" value="InterPro"/>
</dbReference>
<feature type="transmembrane region" description="Helical" evidence="6">
    <location>
        <begin position="258"/>
        <end position="282"/>
    </location>
</feature>